<dbReference type="Proteomes" id="UP001403385">
    <property type="component" value="Unassembled WGS sequence"/>
</dbReference>
<sequence length="238" mass="26355">MDASRNYLIEEDDYLAISVYTNKGEALIDPNKEFETGKLGLSTDGNQQNQRSQSVNDVNSMYTQPLFRNGMPPQSHLVDGQGMVNLPMVGKLKLAGLTLKQAEELLTEAYEQHYEQPYVVMQYLNKRVTVMGALGDQVIPLRNEGMNLLEILALAGDFQELAKASNIRVLRGDLKNPSVQVVDLSSIESVKLASLTVLPGDVIYVEPRRKVDIAPLKDFAFVVSLITSVAALFILINK</sequence>
<reference evidence="4 5" key="1">
    <citation type="submission" date="2024-04" db="EMBL/GenBank/DDBJ databases">
        <title>Novel genus in family Flammeovirgaceae.</title>
        <authorList>
            <person name="Nguyen T.H."/>
            <person name="Vuong T.Q."/>
            <person name="Le H."/>
            <person name="Kim S.-G."/>
        </authorList>
    </citation>
    <scope>NUCLEOTIDE SEQUENCE [LARGE SCALE GENOMIC DNA]</scope>
    <source>
        <strain evidence="4 5">JCM 23209</strain>
    </source>
</reference>
<keyword evidence="2" id="KW-1133">Transmembrane helix</keyword>
<evidence type="ECO:0000259" key="3">
    <source>
        <dbReference type="Pfam" id="PF02563"/>
    </source>
</evidence>
<keyword evidence="2" id="KW-0812">Transmembrane</keyword>
<organism evidence="4 5">
    <name type="scientific">Rapidithrix thailandica</name>
    <dbReference type="NCBI Taxonomy" id="413964"/>
    <lineage>
        <taxon>Bacteria</taxon>
        <taxon>Pseudomonadati</taxon>
        <taxon>Bacteroidota</taxon>
        <taxon>Cytophagia</taxon>
        <taxon>Cytophagales</taxon>
        <taxon>Flammeovirgaceae</taxon>
        <taxon>Rapidithrix</taxon>
    </lineage>
</organism>
<keyword evidence="5" id="KW-1185">Reference proteome</keyword>
<dbReference type="InterPro" id="IPR003715">
    <property type="entry name" value="Poly_export_N"/>
</dbReference>
<dbReference type="EMBL" id="JBDKWZ010000001">
    <property type="protein sequence ID" value="MEN7546395.1"/>
    <property type="molecule type" value="Genomic_DNA"/>
</dbReference>
<proteinExistence type="predicted"/>
<dbReference type="PANTHER" id="PTHR33619:SF3">
    <property type="entry name" value="POLYSACCHARIDE EXPORT PROTEIN GFCE-RELATED"/>
    <property type="match status" value="1"/>
</dbReference>
<evidence type="ECO:0000313" key="5">
    <source>
        <dbReference type="Proteomes" id="UP001403385"/>
    </source>
</evidence>
<accession>A0AAW9S3S6</accession>
<dbReference type="AlphaFoldDB" id="A0AAW9S3S6"/>
<dbReference type="RefSeq" id="WP_346819182.1">
    <property type="nucleotide sequence ID" value="NZ_JBDKWZ010000001.1"/>
</dbReference>
<evidence type="ECO:0000313" key="4">
    <source>
        <dbReference type="EMBL" id="MEN7546395.1"/>
    </source>
</evidence>
<feature type="domain" description="Polysaccharide export protein N-terminal" evidence="3">
    <location>
        <begin position="3"/>
        <end position="120"/>
    </location>
</feature>
<evidence type="ECO:0000256" key="1">
    <source>
        <dbReference type="ARBA" id="ARBA00022729"/>
    </source>
</evidence>
<evidence type="ECO:0000256" key="2">
    <source>
        <dbReference type="SAM" id="Phobius"/>
    </source>
</evidence>
<comment type="caution">
    <text evidence="4">The sequence shown here is derived from an EMBL/GenBank/DDBJ whole genome shotgun (WGS) entry which is preliminary data.</text>
</comment>
<feature type="transmembrane region" description="Helical" evidence="2">
    <location>
        <begin position="219"/>
        <end position="236"/>
    </location>
</feature>
<gene>
    <name evidence="4" type="ORF">AAG747_00655</name>
</gene>
<dbReference type="Pfam" id="PF02563">
    <property type="entry name" value="Poly_export"/>
    <property type="match status" value="1"/>
</dbReference>
<keyword evidence="2" id="KW-0472">Membrane</keyword>
<dbReference type="Gene3D" id="3.10.560.10">
    <property type="entry name" value="Outer membrane lipoprotein wza domain like"/>
    <property type="match status" value="1"/>
</dbReference>
<keyword evidence="1" id="KW-0732">Signal</keyword>
<name>A0AAW9S3S6_9BACT</name>
<dbReference type="InterPro" id="IPR049712">
    <property type="entry name" value="Poly_export"/>
</dbReference>
<protein>
    <submittedName>
        <fullName evidence="4">Polysaccharide biosynthesis/export family protein</fullName>
    </submittedName>
</protein>
<dbReference type="PANTHER" id="PTHR33619">
    <property type="entry name" value="POLYSACCHARIDE EXPORT PROTEIN GFCE-RELATED"/>
    <property type="match status" value="1"/>
</dbReference>
<dbReference type="GO" id="GO:0015159">
    <property type="term" value="F:polysaccharide transmembrane transporter activity"/>
    <property type="evidence" value="ECO:0007669"/>
    <property type="project" value="InterPro"/>
</dbReference>